<evidence type="ECO:0000259" key="2">
    <source>
        <dbReference type="Pfam" id="PF09413"/>
    </source>
</evidence>
<dbReference type="InterPro" id="IPR018551">
    <property type="entry name" value="DUF2007"/>
</dbReference>
<evidence type="ECO:0000256" key="1">
    <source>
        <dbReference type="SAM" id="Phobius"/>
    </source>
</evidence>
<dbReference type="RefSeq" id="WP_114825471.1">
    <property type="nucleotide sequence ID" value="NZ_QQSY01000003.1"/>
</dbReference>
<dbReference type="OrthoDB" id="5955962at2"/>
<feature type="transmembrane region" description="Helical" evidence="1">
    <location>
        <begin position="110"/>
        <end position="128"/>
    </location>
</feature>
<accession>A0A370K5M7</accession>
<sequence length="130" mass="15061">MRQLYTSPRQENIDRVAALLAEHGIECSIENRSNYRRPSYQRFSYSQRNENRDNWAQVWVTRADDYTQARALLKELGIEPVIRHGEELALARNPTAESRRQSVATRARRIVMLAVAGAFVVLMLRYLGVI</sequence>
<keyword evidence="1" id="KW-0812">Transmembrane</keyword>
<proteinExistence type="predicted"/>
<dbReference type="Proteomes" id="UP000254711">
    <property type="component" value="Unassembled WGS sequence"/>
</dbReference>
<dbReference type="EMBL" id="QQSY01000003">
    <property type="protein sequence ID" value="RDI97955.1"/>
    <property type="molecule type" value="Genomic_DNA"/>
</dbReference>
<name>A0A370K5M7_9GAMM</name>
<dbReference type="Pfam" id="PF09413">
    <property type="entry name" value="DUF2007"/>
    <property type="match status" value="1"/>
</dbReference>
<comment type="caution">
    <text evidence="3">The sequence shown here is derived from an EMBL/GenBank/DDBJ whole genome shotgun (WGS) entry which is preliminary data.</text>
</comment>
<keyword evidence="1" id="KW-0472">Membrane</keyword>
<gene>
    <name evidence="3" type="ORF">DVT68_12735</name>
</gene>
<evidence type="ECO:0000313" key="4">
    <source>
        <dbReference type="Proteomes" id="UP000254711"/>
    </source>
</evidence>
<keyword evidence="4" id="KW-1185">Reference proteome</keyword>
<keyword evidence="1" id="KW-1133">Transmembrane helix</keyword>
<organism evidence="3 4">
    <name type="scientific">Dyella solisilvae</name>
    <dbReference type="NCBI Taxonomy" id="1920168"/>
    <lineage>
        <taxon>Bacteria</taxon>
        <taxon>Pseudomonadati</taxon>
        <taxon>Pseudomonadota</taxon>
        <taxon>Gammaproteobacteria</taxon>
        <taxon>Lysobacterales</taxon>
        <taxon>Rhodanobacteraceae</taxon>
        <taxon>Dyella</taxon>
    </lineage>
</organism>
<evidence type="ECO:0000313" key="3">
    <source>
        <dbReference type="EMBL" id="RDI97955.1"/>
    </source>
</evidence>
<protein>
    <recommendedName>
        <fullName evidence="2">DUF2007 domain-containing protein</fullName>
    </recommendedName>
</protein>
<feature type="domain" description="DUF2007" evidence="2">
    <location>
        <begin position="1"/>
        <end position="76"/>
    </location>
</feature>
<dbReference type="AlphaFoldDB" id="A0A370K5M7"/>
<reference evidence="3 4" key="1">
    <citation type="submission" date="2018-07" db="EMBL/GenBank/DDBJ databases">
        <title>Dyella solisilvae sp. nov., isolated from the pine and broad-leaved mixed forest soil.</title>
        <authorList>
            <person name="Gao Z."/>
            <person name="Qiu L."/>
        </authorList>
    </citation>
    <scope>NUCLEOTIDE SEQUENCE [LARGE SCALE GENOMIC DNA]</scope>
    <source>
        <strain evidence="3 4">DHG54</strain>
    </source>
</reference>